<evidence type="ECO:0000256" key="5">
    <source>
        <dbReference type="ARBA" id="ARBA00025222"/>
    </source>
</evidence>
<comment type="caution">
    <text evidence="8">The sequence shown here is derived from an EMBL/GenBank/DDBJ whole genome shotgun (WGS) entry which is preliminary data.</text>
</comment>
<accession>A0AAN6FLK0</accession>
<dbReference type="InterPro" id="IPR043129">
    <property type="entry name" value="ATPase_NBD"/>
</dbReference>
<dbReference type="Pfam" id="PF00022">
    <property type="entry name" value="Actin"/>
    <property type="match status" value="1"/>
</dbReference>
<comment type="subunit">
    <text evidence="6">Component of the SWR1 chromatin remodeling complex.</text>
</comment>
<dbReference type="Proteomes" id="UP001175353">
    <property type="component" value="Unassembled WGS sequence"/>
</dbReference>
<evidence type="ECO:0000256" key="4">
    <source>
        <dbReference type="ARBA" id="ARBA00022490"/>
    </source>
</evidence>
<dbReference type="InterPro" id="IPR004000">
    <property type="entry name" value="Actin"/>
</dbReference>
<dbReference type="GO" id="GO:0005737">
    <property type="term" value="C:cytoplasm"/>
    <property type="evidence" value="ECO:0007669"/>
    <property type="project" value="UniProtKB-SubCell"/>
</dbReference>
<evidence type="ECO:0000256" key="6">
    <source>
        <dbReference type="ARBA" id="ARBA00063309"/>
    </source>
</evidence>
<comment type="similarity">
    <text evidence="2">Belongs to the actin family. ARP6 subfamily.</text>
</comment>
<reference evidence="9" key="2">
    <citation type="submission" date="2023-06" db="EMBL/GenBank/DDBJ databases">
        <title>Black Yeasts Isolated from many extreme environments.</title>
        <authorList>
            <person name="Coleine C."/>
            <person name="Stajich J.E."/>
            <person name="Selbmann L."/>
        </authorList>
    </citation>
    <scope>NUCLEOTIDE SEQUENCE</scope>
    <source>
        <strain evidence="9">CCFEE 5200</strain>
    </source>
</reference>
<dbReference type="Gene3D" id="3.30.420.40">
    <property type="match status" value="2"/>
</dbReference>
<evidence type="ECO:0000256" key="7">
    <source>
        <dbReference type="ARBA" id="ARBA00073820"/>
    </source>
</evidence>
<evidence type="ECO:0000313" key="8">
    <source>
        <dbReference type="EMBL" id="KAK0319507.1"/>
    </source>
</evidence>
<dbReference type="AlphaFoldDB" id="A0AAN6FLK0"/>
<evidence type="ECO:0000313" key="10">
    <source>
        <dbReference type="Proteomes" id="UP001168146"/>
    </source>
</evidence>
<keyword evidence="11" id="KW-1185">Reference proteome</keyword>
<evidence type="ECO:0000256" key="3">
    <source>
        <dbReference type="ARBA" id="ARBA00018633"/>
    </source>
</evidence>
<dbReference type="GO" id="GO:0005634">
    <property type="term" value="C:nucleus"/>
    <property type="evidence" value="ECO:0007669"/>
    <property type="project" value="UniProtKB-ARBA"/>
</dbReference>
<protein>
    <recommendedName>
        <fullName evidence="3">Actin-like protein ARP6</fullName>
    </recommendedName>
    <alternativeName>
        <fullName evidence="7">Actin-like protein arp6</fullName>
    </alternativeName>
</protein>
<evidence type="ECO:0000313" key="11">
    <source>
        <dbReference type="Proteomes" id="UP001175353"/>
    </source>
</evidence>
<dbReference type="Gene3D" id="2.30.36.70">
    <property type="entry name" value="Actin, Chain A, domain 2"/>
    <property type="match status" value="1"/>
</dbReference>
<dbReference type="EMBL" id="JAUJLE010000060">
    <property type="protein sequence ID" value="KAK0993243.1"/>
    <property type="molecule type" value="Genomic_DNA"/>
</dbReference>
<comment type="function">
    <text evidence="5">Component of the SWR1 complex which mediates the ATP-dependent exchange of histone H2A for the H2A variant HZT1 leading to transcriptional regulation of selected genes by chromatin remodeling. Involved in chromosome stability.</text>
</comment>
<evidence type="ECO:0000256" key="2">
    <source>
        <dbReference type="ARBA" id="ARBA00005665"/>
    </source>
</evidence>
<dbReference type="SUPFAM" id="SSF53067">
    <property type="entry name" value="Actin-like ATPase domain"/>
    <property type="match status" value="2"/>
</dbReference>
<dbReference type="Gene3D" id="3.90.640.10">
    <property type="entry name" value="Actin, Chain A, domain 4"/>
    <property type="match status" value="1"/>
</dbReference>
<dbReference type="PANTHER" id="PTHR11937">
    <property type="entry name" value="ACTIN"/>
    <property type="match status" value="1"/>
</dbReference>
<evidence type="ECO:0000313" key="9">
    <source>
        <dbReference type="EMBL" id="KAK0993243.1"/>
    </source>
</evidence>
<dbReference type="FunFam" id="3.90.640.10:FF:000014">
    <property type="entry name" value="Putative actin-related protein 6"/>
    <property type="match status" value="1"/>
</dbReference>
<evidence type="ECO:0000256" key="1">
    <source>
        <dbReference type="ARBA" id="ARBA00004496"/>
    </source>
</evidence>
<dbReference type="Proteomes" id="UP001168146">
    <property type="component" value="Unassembled WGS sequence"/>
</dbReference>
<name>A0AAN6FLK0_9PEZI</name>
<dbReference type="CDD" id="cd10210">
    <property type="entry name" value="ASKHA_NBD_Arp6"/>
    <property type="match status" value="1"/>
</dbReference>
<keyword evidence="4" id="KW-0963">Cytoplasm</keyword>
<sequence length="548" mass="60007">MARQKSLSTTTLPQNELAPRTLILDNGAHTIKAGFSSHLTSTPASTTACHVIPNCIARSTRDRRTYIGPDLTTCADFGDLAYRRPVEKGYVVNWEGEKAIWERSFLANNANNDGSELGCDPAETNLILTEAPNAPISLQRNADEMVFEEFGFGAYYRTIAPALNAYALSLFPSTPTSPSGVPLECMLLIDAGHSHTTITPLYHGRALHPAIRRLEIGGKTLTNRLKELISRTFDVHREDHLVEEIKEDVCYVSPSFTQDLERTWKGGRYDGREVDSSVVVDYVLPDYEHIKRGFYRPHDTDAMNLRNRALGIGTETGRREHVVTLGNERFTVPELLFTPSDIGMRQAGLCGTVLQSLDALPEGLRQAYLANIVVVGGTSLLPGFIERLESELRAAVDEDTVIRVARAEDPVKNVWVGGARLASDEVVLRSVMVTRQEWAENGEVWVRRRFAGKKGRGTHRVEAYLTLVGSSMCIIALHKASKAINTTPARIPPRLIPATELAFSRCQVQGSSYLAPGGPTHTPSPSRGTAASPVHCGSVSLFGGIALP</sequence>
<comment type="subcellular location">
    <subcellularLocation>
        <location evidence="1">Cytoplasm</location>
    </subcellularLocation>
</comment>
<proteinExistence type="inferred from homology"/>
<dbReference type="EMBL" id="JASUXU010000030">
    <property type="protein sequence ID" value="KAK0319507.1"/>
    <property type="molecule type" value="Genomic_DNA"/>
</dbReference>
<gene>
    <name evidence="8" type="primary">ARP6_2</name>
    <name evidence="9" type="synonym">ARP6_1</name>
    <name evidence="8" type="ORF">LTR82_009574</name>
    <name evidence="9" type="ORF">LTR91_008034</name>
</gene>
<reference evidence="8" key="1">
    <citation type="submission" date="2021-12" db="EMBL/GenBank/DDBJ databases">
        <title>Black yeast isolated from Biological Soil Crust.</title>
        <authorList>
            <person name="Kurbessoian T."/>
        </authorList>
    </citation>
    <scope>NUCLEOTIDE SEQUENCE</scope>
    <source>
        <strain evidence="8">CCFEE 5208</strain>
    </source>
</reference>
<dbReference type="SMART" id="SM00268">
    <property type="entry name" value="ACTIN"/>
    <property type="match status" value="1"/>
</dbReference>
<organism evidence="8 10">
    <name type="scientific">Friedmanniomyces endolithicus</name>
    <dbReference type="NCBI Taxonomy" id="329885"/>
    <lineage>
        <taxon>Eukaryota</taxon>
        <taxon>Fungi</taxon>
        <taxon>Dikarya</taxon>
        <taxon>Ascomycota</taxon>
        <taxon>Pezizomycotina</taxon>
        <taxon>Dothideomycetes</taxon>
        <taxon>Dothideomycetidae</taxon>
        <taxon>Mycosphaerellales</taxon>
        <taxon>Teratosphaeriaceae</taxon>
        <taxon>Friedmanniomyces</taxon>
    </lineage>
</organism>